<proteinExistence type="predicted"/>
<evidence type="ECO:0000256" key="5">
    <source>
        <dbReference type="SAM" id="MobiDB-lite"/>
    </source>
</evidence>
<keyword evidence="2 7" id="KW-0808">Transferase</keyword>
<dbReference type="InterPro" id="IPR001525">
    <property type="entry name" value="C5_MeTfrase"/>
</dbReference>
<feature type="region of interest" description="Disordered" evidence="5">
    <location>
        <begin position="955"/>
        <end position="989"/>
    </location>
</feature>
<dbReference type="OrthoDB" id="426133at2759"/>
<comment type="caution">
    <text evidence="7">The sequence shown here is derived from an EMBL/GenBank/DDBJ whole genome shotgun (WGS) entry which is preliminary data.</text>
</comment>
<feature type="compositionally biased region" description="Low complexity" evidence="5">
    <location>
        <begin position="2885"/>
        <end position="2909"/>
    </location>
</feature>
<dbReference type="PROSITE" id="PS50158">
    <property type="entry name" value="ZF_CCHC"/>
    <property type="match status" value="1"/>
</dbReference>
<feature type="compositionally biased region" description="Polar residues" evidence="5">
    <location>
        <begin position="1012"/>
        <end position="1031"/>
    </location>
</feature>
<feature type="compositionally biased region" description="Polar residues" evidence="5">
    <location>
        <begin position="81"/>
        <end position="98"/>
    </location>
</feature>
<feature type="compositionally biased region" description="Low complexity" evidence="5">
    <location>
        <begin position="979"/>
        <end position="988"/>
    </location>
</feature>
<evidence type="ECO:0000256" key="4">
    <source>
        <dbReference type="PROSITE-ProRule" id="PRU00047"/>
    </source>
</evidence>
<feature type="compositionally biased region" description="Acidic residues" evidence="5">
    <location>
        <begin position="2946"/>
        <end position="2961"/>
    </location>
</feature>
<keyword evidence="4" id="KW-0479">Metal-binding</keyword>
<dbReference type="InterPro" id="IPR052762">
    <property type="entry name" value="PCW_deacetylase/CE"/>
</dbReference>
<protein>
    <submittedName>
        <fullName evidence="7">DNA (Cytosine-5)-methyltransferase 3A</fullName>
    </submittedName>
</protein>
<feature type="compositionally biased region" description="Basic residues" evidence="5">
    <location>
        <begin position="3010"/>
        <end position="3021"/>
    </location>
</feature>
<dbReference type="Pfam" id="PF00145">
    <property type="entry name" value="DNA_methylase"/>
    <property type="match status" value="1"/>
</dbReference>
<dbReference type="EMBL" id="LSRX01001151">
    <property type="protein sequence ID" value="OLP82987.1"/>
    <property type="molecule type" value="Genomic_DNA"/>
</dbReference>
<feature type="region of interest" description="Disordered" evidence="5">
    <location>
        <begin position="3426"/>
        <end position="3445"/>
    </location>
</feature>
<reference evidence="7 8" key="1">
    <citation type="submission" date="2016-02" db="EMBL/GenBank/DDBJ databases">
        <title>Genome analysis of coral dinoflagellate symbionts highlights evolutionary adaptations to a symbiotic lifestyle.</title>
        <authorList>
            <person name="Aranda M."/>
            <person name="Li Y."/>
            <person name="Liew Y.J."/>
            <person name="Baumgarten S."/>
            <person name="Simakov O."/>
            <person name="Wilson M."/>
            <person name="Piel J."/>
            <person name="Ashoor H."/>
            <person name="Bougouffa S."/>
            <person name="Bajic V.B."/>
            <person name="Ryu T."/>
            <person name="Ravasi T."/>
            <person name="Bayer T."/>
            <person name="Micklem G."/>
            <person name="Kim H."/>
            <person name="Bhak J."/>
            <person name="Lajeunesse T.C."/>
            <person name="Voolstra C.R."/>
        </authorList>
    </citation>
    <scope>NUCLEOTIDE SEQUENCE [LARGE SCALE GENOMIC DNA]</scope>
    <source>
        <strain evidence="7 8">CCMP2467</strain>
    </source>
</reference>
<feature type="compositionally biased region" description="Low complexity" evidence="5">
    <location>
        <begin position="2999"/>
        <end position="3009"/>
    </location>
</feature>
<keyword evidence="1 7" id="KW-0489">Methyltransferase</keyword>
<name>A0A1Q9CJE3_SYMMI</name>
<organism evidence="7 8">
    <name type="scientific">Symbiodinium microadriaticum</name>
    <name type="common">Dinoflagellate</name>
    <name type="synonym">Zooxanthella microadriatica</name>
    <dbReference type="NCBI Taxonomy" id="2951"/>
    <lineage>
        <taxon>Eukaryota</taxon>
        <taxon>Sar</taxon>
        <taxon>Alveolata</taxon>
        <taxon>Dinophyceae</taxon>
        <taxon>Suessiales</taxon>
        <taxon>Symbiodiniaceae</taxon>
        <taxon>Symbiodinium</taxon>
    </lineage>
</organism>
<feature type="region of interest" description="Disordered" evidence="5">
    <location>
        <begin position="2873"/>
        <end position="2962"/>
    </location>
</feature>
<feature type="compositionally biased region" description="Acidic residues" evidence="5">
    <location>
        <begin position="2591"/>
        <end position="2602"/>
    </location>
</feature>
<dbReference type="SUPFAM" id="SSF52266">
    <property type="entry name" value="SGNH hydrolase"/>
    <property type="match status" value="1"/>
</dbReference>
<keyword evidence="4" id="KW-0862">Zinc</keyword>
<keyword evidence="8" id="KW-1185">Reference proteome</keyword>
<dbReference type="GO" id="GO:0003677">
    <property type="term" value="F:DNA binding"/>
    <property type="evidence" value="ECO:0007669"/>
    <property type="project" value="UniProtKB-KW"/>
</dbReference>
<dbReference type="GO" id="GO:0008168">
    <property type="term" value="F:methyltransferase activity"/>
    <property type="evidence" value="ECO:0007669"/>
    <property type="project" value="UniProtKB-KW"/>
</dbReference>
<accession>A0A1Q9CJE3</accession>
<feature type="compositionally biased region" description="Polar residues" evidence="5">
    <location>
        <begin position="3430"/>
        <end position="3440"/>
    </location>
</feature>
<dbReference type="InterPro" id="IPR010998">
    <property type="entry name" value="Integrase_recombinase_N"/>
</dbReference>
<feature type="region of interest" description="Disordered" evidence="5">
    <location>
        <begin position="3548"/>
        <end position="3571"/>
    </location>
</feature>
<feature type="region of interest" description="Disordered" evidence="5">
    <location>
        <begin position="525"/>
        <end position="577"/>
    </location>
</feature>
<gene>
    <name evidence="7" type="primary">DNMT3A</name>
    <name evidence="7" type="ORF">AK812_SmicGene36312</name>
</gene>
<dbReference type="Gene3D" id="1.10.150.130">
    <property type="match status" value="1"/>
</dbReference>
<dbReference type="Gene3D" id="3.40.50.1110">
    <property type="entry name" value="SGNH hydrolase"/>
    <property type="match status" value="1"/>
</dbReference>
<sequence length="3571" mass="390648">MQRLLLEHGQGVLTETDLQCRGVFHARDLAYGWETHELLAFPNSQPWLHLHRHTLDHVERATSSRARLAHVATTLVPKQAQPPQLSVQRTGSTASVGTSARNVLRATVEARPSKMTKPDQPAPVAQVLFELMMANTEHSTQAQQLTTCPPSMLHELKHMWMLKLGSFSKETLRNAASAWRRWCSWTQRQQPPVLKLPASGACLALFARQVFLGSDVKRRNAGGRGAVASVLAGLRFLHHHLGLDLQVQDKLLDAAAADADEQPLKQAVPLQPRDLAVLEMLMGSPNEVVSYLSGCALVLTYGGVRFRHLQRSFPVETRSDGVVFRCEQGKVRRRGQPAPPFDWFLPKDGVWTNDLAGTVLQQWRKLTGGKSRFLVPVLWPFRASLEQAKGFVVMAASTGAWNNMVKHLVVLNMGGWPLREGPTPTSYSSRRLLSTVAAALQMDSEERLALGAWQSDGRNGKRSSMPVRYTDQPVRLEAQVRAKQRVMCALRTMAAAHGANIFQQAWADNFDVLRGCTGDRIDPVPLSARVGGSQLQPSSHILSGPDEDSEPTSSSDSEATSSAPESDDVSDRTVEWCTPSGPQGKLHRCHPFKVTSNGFTRPVCCTLRDNPVSGTGVDDAMRRFPYRSWCPRCCQDLLLKTGLSFRRLCHTHFRSAGSWWKQAAWRSDLADRKVPDSVVAFFDREGIHNSSRLANYIDSREEIMPLLIDKIPELNGSRATKALLTEIWREADQLETLRLQRKASGCREDDMEDALPEHVNESFRDRWIKRYSFKLLLSETLCEPLVGRIKREFDRKSQSLIQVDRVRSARETSRAGSGKKLKMAEDVTVSIATVGLAKGPRVVPSVMVYLQLLEILLHGYAYVGNFVDQGTGKLYCSLECVREYLAFVKNKVAPLSGNMQPLSELRRADEDSRTLWAEEMRGGLTFDAAVQASESKVAALWLFAHKNDVRQAADTVVVDSPSEQSPKRPRVEPPPEPTAPTLASTTSEGKSICRLWNEGMWTESPEVAEGSSPPSSQPFSLESPVDTSHSPVCQPPQVLLAEAQANSQSTPRWQSSVTQRLDDQARPCPASLANVQYAARTEGSFRLLVVSFFDGIGCVWQALQSTPFDVQGFSFEVDERCCKVLAQHHHVTGCGDVRGFNPAWLESKIRDLRPHACLLAGGSPCQQLSSLGNQSGLEGAETKLFWDFVSARDAARAVCKACAVCFFWLLENVVPASKHQRAMTAALGLQPLLLNAADTGWHIRRRLAWFNWDLPPQMEALVTYHDEKGFFVLSVPHSRRILPPLGSIFRGGWWPLHLLGASSEEFPEGRFAVMSRPLKPGMSPRGWSQASPEARERYHQSAIKFPVYHFEAPNLLWKGDSWRLANADERDQLFGLPSGYTKGGGVRVGLSEVERMRLLGNAWHVPSFKMLFVALAWCCALPASGGCVLATPLQELQLAVSPQEPVPYLWGRTGRDFVDAYLRCVPEPLRSIALPLAHVFDPPNMNPFYRGLLKAGDFKGGLLLPDFREHSSAGDWATAAGHQRGSHMNKDGWPRLVPCVQSECQHWELAHGLSEHPFASHPGLPSDLQFAISTVCQGTGVMAMRKAVQRRWLRKRGELQPLTRMARRAMSPRVRAVAFSYDVGLHLYLQILLAWPDVTYAARLITGFQVVGAIESPPIYRNVTEWPLSQGREEFFEGAAEYMNDLLGSMGPSEDPLHDAKCLELSLKDVAQGTALGPLTEQQLRTKYGSGSVRAMPRFAVLQANLKYRAIDNGKHSGHNAHSEATVRVHTSSHDLFLLVCRAFFRERATVTDTWGICRLEFGVDDESSAYRWKPTADADQAALICCFWHPEWQAPAFLELLGHPFGLSSAVLNYNRGPELAVAACRQLLALVALHFYDDSCLVGLNREKGQQQYMYNALCDLLGVRLDPGKKQLMSSTGMYTGASFDLSRLMVDGDVVVSPKPGRCASILALVAATRAANRLTPAEAGKLRGKSEYLASQFMGKVQKGCHAALAQRQYRDKSTSLSPSLQLSLAFLECAVNLVPFRTVSFASNRPLVRVWTDAMFEPASPVGLGCIVSAPCLYRPVALYAVLPESLAQQLHARDTLINQAEILALLLGPLHLPTVYQDADVISFIDNTSALQGAIKGTSAVKDSASLLACYHLVLAHLNTRAWHEFVESESNCADGISRHGGAALIVQMLQLDFHEAVIGSLFQKPTGLVVLHGIIADSELEELPPDEVSRRLEFLGDSETSGFGNQGPSQPGMPGLVSALSVHAAHQDANQAWPALVAGALKADFHNIAWSGAGVVWNAPGCSAEVPFKDLYPRVLGTKVEPSIKKSGDWCPEATVVYLGGNDWWALSSRGDDALIDGLREFLTRLRAYRGPEVPICILLPSPTSVCACIGSLPDQASFADDMSRCWRAAAQLVSDEKIFLDVIEPDPPCSLSNPGDWGQMGHWSVEGNRKWAAAVVPVLQARLASTTFYGRGLGAPRPRGGAMQVLVQRLEGVPVGSYLSIGCHGQRILRRLEAGRSFSIPGAEIGALKIEVLQSMGSGYVVKQPGRQACSLRRARRRLTRATGPGSAYVNLALVATARGTRTGMAAFFDEDLLTDSADEGAEGAEPGDFEAPHPPAADDERRSDAGAGNASSGAGSNGTSVMTPLSAGRRKRGCRGGAGKDSGAAPKATAGAKGESDASKRWRSGAIPTAPVFDGDVEGNPYCLRQYRRRLWRWVRITREFLPPNEQALRALEQLRGDAELELEEVEDSRYDCDDGIAVLLRDLETSFGERELFRQGGTIREYESIGRLQGESVNAFIRRFRLLERKMQEGKVPAYPEAARVVKLLDGLRLEERATAQILLAAGNRYEMKGVLDALRVHYPPGMSITGVPRHRLELRKQGRSRGRSNFTPSLSSSSSTASTLSGSTASRSRGSGRQWKQWNEIPDEDVPEDPLEEYEYEPEAGPQDDYPGADVDETQDFDEDPDETLGETHNEDVQALLSAAQALTVTSKRLAGLVQARGFYQAGKSGASGAPKGSKGRGKGGKSKGKGGGGKGGFHSSSGGKSKGKGDSGKGAKAGSPLHRSRLKGSLCLGCGSPDHWIKDCPSFNVHNAQVSTAGIELDAEGNVVAGCWMVSAEPEEEKIVRLPALSSEDASLSDFAQLQDLALQYIGCSDKMTQNPAVLLNYHNFQNAAFMIADTGCQRQVAGHAWHVQKALEINPLQAVALEDSCHFSFGPGQPLRSQGRFVYPAAIGGEPLMLCVSSVDASAPALLSRKAFESLGAVPDVRTGTIYFRALDKSSQLWLSPCGHLSIRIDEWPDVPFAWPLFDIPSEAPDAIHPAAYRSTAALKKIVDPARAAVLFYSVISLKPALRDSILRTHMVPSTAATMMTTSAAMAAKKALHLDKYTKDPSTCRHPSGVRGYGAAGVRVRICDLCGQRWVLDQKNNMILATPKASPSAETPLNLSKETSASTSGTGTLSRLFATVLHALASICAYKDTNTSGILRTTEANAGTSQAQEFATASWPGQLDSGTPMAWNGLYGIQRVGGADERGPREWTQEDAWHLWHETNLDHLEGSEPDELFDPNNHIPDVDAYGEEL</sequence>
<feature type="region of interest" description="Disordered" evidence="5">
    <location>
        <begin position="79"/>
        <end position="98"/>
    </location>
</feature>
<feature type="region of interest" description="Disordered" evidence="5">
    <location>
        <begin position="2999"/>
        <end position="3054"/>
    </location>
</feature>
<dbReference type="Proteomes" id="UP000186817">
    <property type="component" value="Unassembled WGS sequence"/>
</dbReference>
<evidence type="ECO:0000256" key="1">
    <source>
        <dbReference type="ARBA" id="ARBA00022603"/>
    </source>
</evidence>
<dbReference type="Gene3D" id="3.40.50.150">
    <property type="entry name" value="Vaccinia Virus protein VP39"/>
    <property type="match status" value="1"/>
</dbReference>
<dbReference type="GO" id="GO:0032259">
    <property type="term" value="P:methylation"/>
    <property type="evidence" value="ECO:0007669"/>
    <property type="project" value="UniProtKB-KW"/>
</dbReference>
<evidence type="ECO:0000313" key="7">
    <source>
        <dbReference type="EMBL" id="OLP82987.1"/>
    </source>
</evidence>
<dbReference type="PANTHER" id="PTHR37834">
    <property type="entry name" value="GDSL-LIKE LIPASE/ACYLHYDROLASE DOMAIN PROTEIN (AFU_ORTHOLOGUE AFUA_2G00620)"/>
    <property type="match status" value="1"/>
</dbReference>
<feature type="compositionally biased region" description="Low complexity" evidence="5">
    <location>
        <begin position="2619"/>
        <end position="2632"/>
    </location>
</feature>
<dbReference type="InterPro" id="IPR036514">
    <property type="entry name" value="SGNH_hydro_sf"/>
</dbReference>
<feature type="region of interest" description="Disordered" evidence="5">
    <location>
        <begin position="2591"/>
        <end position="2685"/>
    </location>
</feature>
<dbReference type="InterPro" id="IPR029063">
    <property type="entry name" value="SAM-dependent_MTases_sf"/>
</dbReference>
<dbReference type="PANTHER" id="PTHR37834:SF2">
    <property type="entry name" value="ESTERASE, SGNH HYDROLASE-TYPE"/>
    <property type="match status" value="1"/>
</dbReference>
<dbReference type="InterPro" id="IPR013830">
    <property type="entry name" value="SGNH_hydro"/>
</dbReference>
<keyword evidence="3" id="KW-0238">DNA-binding</keyword>
<evidence type="ECO:0000256" key="3">
    <source>
        <dbReference type="ARBA" id="ARBA00023125"/>
    </source>
</evidence>
<feature type="domain" description="CCHC-type" evidence="6">
    <location>
        <begin position="3064"/>
        <end position="3079"/>
    </location>
</feature>
<dbReference type="InterPro" id="IPR001878">
    <property type="entry name" value="Znf_CCHC"/>
</dbReference>
<dbReference type="SMART" id="SM00343">
    <property type="entry name" value="ZnF_C2HC"/>
    <property type="match status" value="1"/>
</dbReference>
<evidence type="ECO:0000259" key="6">
    <source>
        <dbReference type="PROSITE" id="PS50158"/>
    </source>
</evidence>
<feature type="compositionally biased region" description="Acidic residues" evidence="5">
    <location>
        <begin position="2917"/>
        <end position="2934"/>
    </location>
</feature>
<dbReference type="SUPFAM" id="SSF53335">
    <property type="entry name" value="S-adenosyl-L-methionine-dependent methyltransferases"/>
    <property type="match status" value="1"/>
</dbReference>
<feature type="compositionally biased region" description="Low complexity" evidence="5">
    <location>
        <begin position="2657"/>
        <end position="2667"/>
    </location>
</feature>
<keyword evidence="4" id="KW-0863">Zinc-finger</keyword>
<evidence type="ECO:0000256" key="2">
    <source>
        <dbReference type="ARBA" id="ARBA00022679"/>
    </source>
</evidence>
<dbReference type="Pfam" id="PF13472">
    <property type="entry name" value="Lipase_GDSL_2"/>
    <property type="match status" value="1"/>
</dbReference>
<dbReference type="GO" id="GO:0008270">
    <property type="term" value="F:zinc ion binding"/>
    <property type="evidence" value="ECO:0007669"/>
    <property type="project" value="UniProtKB-KW"/>
</dbReference>
<evidence type="ECO:0000313" key="8">
    <source>
        <dbReference type="Proteomes" id="UP000186817"/>
    </source>
</evidence>
<feature type="compositionally biased region" description="Low complexity" evidence="5">
    <location>
        <begin position="551"/>
        <end position="564"/>
    </location>
</feature>
<feature type="region of interest" description="Disordered" evidence="5">
    <location>
        <begin position="1004"/>
        <end position="1033"/>
    </location>
</feature>